<dbReference type="SUPFAM" id="SSF81383">
    <property type="entry name" value="F-box domain"/>
    <property type="match status" value="1"/>
</dbReference>
<evidence type="ECO:0000256" key="1">
    <source>
        <dbReference type="ARBA" id="ARBA00022737"/>
    </source>
</evidence>
<dbReference type="InterPro" id="IPR036047">
    <property type="entry name" value="F-box-like_dom_sf"/>
</dbReference>
<protein>
    <recommendedName>
        <fullName evidence="4">F-box domain-containing protein</fullName>
    </recommendedName>
</protein>
<keyword evidence="6" id="KW-1185">Reference proteome</keyword>
<dbReference type="Gene3D" id="3.80.10.10">
    <property type="entry name" value="Ribonuclease Inhibitor"/>
    <property type="match status" value="1"/>
</dbReference>
<keyword evidence="1" id="KW-0677">Repeat</keyword>
<dbReference type="GO" id="GO:0051879">
    <property type="term" value="F:Hsp90 protein binding"/>
    <property type="evidence" value="ECO:0007669"/>
    <property type="project" value="TreeGrafter"/>
</dbReference>
<dbReference type="PANTHER" id="PTHR22904:SF523">
    <property type="entry name" value="STRESS-INDUCED-PHOSPHOPROTEIN 1"/>
    <property type="match status" value="1"/>
</dbReference>
<keyword evidence="3" id="KW-0175">Coiled coil</keyword>
<evidence type="ECO:0000259" key="4">
    <source>
        <dbReference type="Pfam" id="PF00646"/>
    </source>
</evidence>
<dbReference type="Gene3D" id="1.25.40.10">
    <property type="entry name" value="Tetratricopeptide repeat domain"/>
    <property type="match status" value="1"/>
</dbReference>
<dbReference type="InterPro" id="IPR011990">
    <property type="entry name" value="TPR-like_helical_dom_sf"/>
</dbReference>
<dbReference type="SUPFAM" id="SSF52047">
    <property type="entry name" value="RNI-like"/>
    <property type="match status" value="1"/>
</dbReference>
<dbReference type="OrthoDB" id="629492at2759"/>
<dbReference type="Pfam" id="PF00646">
    <property type="entry name" value="F-box"/>
    <property type="match status" value="1"/>
</dbReference>
<dbReference type="EMBL" id="GL996503">
    <property type="protein sequence ID" value="EGW31211.1"/>
    <property type="molecule type" value="Genomic_DNA"/>
</dbReference>
<organism evidence="6">
    <name type="scientific">Spathaspora passalidarum (strain NRRL Y-27907 / 11-Y1)</name>
    <dbReference type="NCBI Taxonomy" id="619300"/>
    <lineage>
        <taxon>Eukaryota</taxon>
        <taxon>Fungi</taxon>
        <taxon>Dikarya</taxon>
        <taxon>Ascomycota</taxon>
        <taxon>Saccharomycotina</taxon>
        <taxon>Pichiomycetes</taxon>
        <taxon>Debaryomycetaceae</taxon>
        <taxon>Spathaspora</taxon>
    </lineage>
</organism>
<accession>G3AQY2</accession>
<dbReference type="STRING" id="619300.G3AQY2"/>
<sequence>MLDPELVENKTKLAILYFKAKDYDKALSEYTSLIESLSSLSPQVLKKIRRQQYNLHESPVIGPVIHPRLGSLYDQRAATYEKLGQVASAIKDAKLLIKIEPIGCKGYLRLSKLLAGLDKTIEAYKCLQEGIYIIEKTVKQYQVEVPEKLYQNLKAQYRNLNQDLKSQKRKQELSLRQEEVKRFKKRVNKNLDPLYYFPLDIVEIIFQQFSLTNVLRCHLVSKLWYYSLTSLPQLYVSRVHFKSQITLSEFAYGVKLLKNIVSNTHSQLFKHVRVNSALNLQHLNKIIEKLITEPNMSIQSLDIIDKNINLQLLYNKLCKAGWRMNNFQNLHSLRMGLNCSIKNGEIVLNLFKKLKKLELIVVFAEQSSSYQELVPSQDKIFKRLKDQEKDQYPLESLVLVNHTELLKGNNTFQPSSQTYNPYPPFLEKNFPNLQQLTICSFDFGNSLPQFGHFMLQIPQCTKIYLENNQNINLLQYLQMLKNFNPRFILDEFVFRESKVHGSMTLNDFSINDLPQLHRLSKLDIYGHCLSLSGLMKLLKITHNALTSLSIGASNYVSFETHSSTTTRLSNILKYCPGLSSLYLNEMGINSFSVVQIGIDLKSVSSQLNYLDLSFNPGMDGVGLIRMFDHLSVAVLVMHGVEIPEDTRSYMIRKGMVGRYVHDINRVKWRIYGVNSWLH</sequence>
<dbReference type="FunCoup" id="G3AQY2">
    <property type="interactions" value="108"/>
</dbReference>
<dbReference type="InParanoid" id="G3AQY2"/>
<dbReference type="AlphaFoldDB" id="G3AQY2"/>
<evidence type="ECO:0000256" key="2">
    <source>
        <dbReference type="ARBA" id="ARBA00022803"/>
    </source>
</evidence>
<dbReference type="eggNOG" id="ENOG502QRSD">
    <property type="taxonomic scope" value="Eukaryota"/>
</dbReference>
<gene>
    <name evidence="5" type="ORF">SPAPADRAFT_140824</name>
</gene>
<dbReference type="KEGG" id="spaa:SPAPADRAFT_140824"/>
<dbReference type="GeneID" id="18870321"/>
<dbReference type="HOGENOM" id="CLU_023422_0_0_1"/>
<dbReference type="RefSeq" id="XP_007375989.1">
    <property type="nucleotide sequence ID" value="XM_007375927.1"/>
</dbReference>
<dbReference type="Proteomes" id="UP000000709">
    <property type="component" value="Unassembled WGS sequence"/>
</dbReference>
<dbReference type="InterPro" id="IPR032675">
    <property type="entry name" value="LRR_dom_sf"/>
</dbReference>
<dbReference type="PANTHER" id="PTHR22904">
    <property type="entry name" value="TPR REPEAT CONTAINING PROTEIN"/>
    <property type="match status" value="1"/>
</dbReference>
<evidence type="ECO:0000313" key="6">
    <source>
        <dbReference type="Proteomes" id="UP000000709"/>
    </source>
</evidence>
<keyword evidence="2" id="KW-0802">TPR repeat</keyword>
<reference evidence="5 6" key="1">
    <citation type="journal article" date="2011" name="Proc. Natl. Acad. Sci. U.S.A.">
        <title>Comparative genomics of xylose-fermenting fungi for enhanced biofuel production.</title>
        <authorList>
            <person name="Wohlbach D.J."/>
            <person name="Kuo A."/>
            <person name="Sato T.K."/>
            <person name="Potts K.M."/>
            <person name="Salamov A.A."/>
            <person name="LaButti K.M."/>
            <person name="Sun H."/>
            <person name="Clum A."/>
            <person name="Pangilinan J.L."/>
            <person name="Lindquist E.A."/>
            <person name="Lucas S."/>
            <person name="Lapidus A."/>
            <person name="Jin M."/>
            <person name="Gunawan C."/>
            <person name="Balan V."/>
            <person name="Dale B.E."/>
            <person name="Jeffries T.W."/>
            <person name="Zinkel R."/>
            <person name="Barry K.W."/>
            <person name="Grigoriev I.V."/>
            <person name="Gasch A.P."/>
        </authorList>
    </citation>
    <scope>NUCLEOTIDE SEQUENCE [LARGE SCALE GENOMIC DNA]</scope>
    <source>
        <strain evidence="6">NRRL Y-27907 / 11-Y1</strain>
    </source>
</reference>
<name>G3AQY2_SPAPN</name>
<dbReference type="OMA" id="ISCKGYL"/>
<feature type="domain" description="F-box" evidence="4">
    <location>
        <begin position="197"/>
        <end position="231"/>
    </location>
</feature>
<evidence type="ECO:0000313" key="5">
    <source>
        <dbReference type="EMBL" id="EGW31211.1"/>
    </source>
</evidence>
<evidence type="ECO:0000256" key="3">
    <source>
        <dbReference type="SAM" id="Coils"/>
    </source>
</evidence>
<dbReference type="SUPFAM" id="SSF48452">
    <property type="entry name" value="TPR-like"/>
    <property type="match status" value="1"/>
</dbReference>
<feature type="coiled-coil region" evidence="3">
    <location>
        <begin position="150"/>
        <end position="181"/>
    </location>
</feature>
<proteinExistence type="predicted"/>
<dbReference type="InterPro" id="IPR001810">
    <property type="entry name" value="F-box_dom"/>
</dbReference>